<protein>
    <submittedName>
        <fullName evidence="9">Transmembrane transporter protein</fullName>
    </submittedName>
</protein>
<dbReference type="PANTHER" id="PTHR31326">
    <property type="entry name" value="PROTEIN CLT2, CHLOROPLASTIC"/>
    <property type="match status" value="1"/>
</dbReference>
<accession>A0ABQ8UWS3</accession>
<evidence type="ECO:0000256" key="3">
    <source>
        <dbReference type="ARBA" id="ARBA00022448"/>
    </source>
</evidence>
<feature type="transmembrane region" description="Helical" evidence="8">
    <location>
        <begin position="251"/>
        <end position="271"/>
    </location>
</feature>
<feature type="transmembrane region" description="Helical" evidence="8">
    <location>
        <begin position="362"/>
        <end position="381"/>
    </location>
</feature>
<dbReference type="EMBL" id="JAPMOS010000004">
    <property type="protein sequence ID" value="KAJ4462020.1"/>
    <property type="molecule type" value="Genomic_DNA"/>
</dbReference>
<feature type="transmembrane region" description="Helical" evidence="8">
    <location>
        <begin position="305"/>
        <end position="327"/>
    </location>
</feature>
<comment type="subcellular location">
    <subcellularLocation>
        <location evidence="1">Membrane</location>
        <topology evidence="1">Multi-pass membrane protein</topology>
    </subcellularLocation>
</comment>
<feature type="transmembrane region" description="Helical" evidence="8">
    <location>
        <begin position="149"/>
        <end position="168"/>
    </location>
</feature>
<reference evidence="9" key="1">
    <citation type="journal article" date="2022" name="bioRxiv">
        <title>Genomics of Preaxostyla Flagellates Illuminates Evolutionary Transitions and the Path Towards Mitochondrial Loss.</title>
        <authorList>
            <person name="Novak L.V.F."/>
            <person name="Treitli S.C."/>
            <person name="Pyrih J."/>
            <person name="Halakuc P."/>
            <person name="Pipaliya S.V."/>
            <person name="Vacek V."/>
            <person name="Brzon O."/>
            <person name="Soukal P."/>
            <person name="Eme L."/>
            <person name="Dacks J.B."/>
            <person name="Karnkowska A."/>
            <person name="Elias M."/>
            <person name="Hampl V."/>
        </authorList>
    </citation>
    <scope>NUCLEOTIDE SEQUENCE</scope>
    <source>
        <strain evidence="9">RCP-MX</strain>
    </source>
</reference>
<proteinExistence type="inferred from homology"/>
<comment type="similarity">
    <text evidence="2">Belongs to the CRT-like transporter family.</text>
</comment>
<evidence type="ECO:0000256" key="8">
    <source>
        <dbReference type="SAM" id="Phobius"/>
    </source>
</evidence>
<dbReference type="Pfam" id="PF08627">
    <property type="entry name" value="CRT-like"/>
    <property type="match status" value="2"/>
</dbReference>
<dbReference type="InterPro" id="IPR013936">
    <property type="entry name" value="CRT-like"/>
</dbReference>
<evidence type="ECO:0000313" key="10">
    <source>
        <dbReference type="Proteomes" id="UP001141327"/>
    </source>
</evidence>
<keyword evidence="10" id="KW-1185">Reference proteome</keyword>
<feature type="transmembrane region" description="Helical" evidence="8">
    <location>
        <begin position="84"/>
        <end position="105"/>
    </location>
</feature>
<feature type="transmembrane region" description="Helical" evidence="8">
    <location>
        <begin position="334"/>
        <end position="356"/>
    </location>
</feature>
<evidence type="ECO:0000256" key="1">
    <source>
        <dbReference type="ARBA" id="ARBA00004141"/>
    </source>
</evidence>
<keyword evidence="5 8" id="KW-1133">Transmembrane helix</keyword>
<organism evidence="9 10">
    <name type="scientific">Paratrimastix pyriformis</name>
    <dbReference type="NCBI Taxonomy" id="342808"/>
    <lineage>
        <taxon>Eukaryota</taxon>
        <taxon>Metamonada</taxon>
        <taxon>Preaxostyla</taxon>
        <taxon>Paratrimastigidae</taxon>
        <taxon>Paratrimastix</taxon>
    </lineage>
</organism>
<keyword evidence="6 8" id="KW-0472">Membrane</keyword>
<feature type="transmembrane region" description="Helical" evidence="8">
    <location>
        <begin position="20"/>
        <end position="40"/>
    </location>
</feature>
<keyword evidence="3" id="KW-0813">Transport</keyword>
<comment type="caution">
    <text evidence="9">The sequence shown here is derived from an EMBL/GenBank/DDBJ whole genome shotgun (WGS) entry which is preliminary data.</text>
</comment>
<sequence>MAGKERRKTPLLRVAFGQKIRLGIVALCYICCGTCTTILFKSELNTMQNYPFVTSIFNLFCALFLFGVVAFVRRCILKRPKGTAPLRIFLPLSISGAFTNFFQIVGGSLIGPSGGQAMVILGQAILPLTILFSYLFLKKRYSMYECLGSYLVLFGMGVVLVPNFYSWITGGLPIPGGGTLVVASVAAWTLEILRSPRPPLSSSVARLEEGSPVTWYGALVFFVADLPNTINNVFKEWIFRQYKANVFSMGFWERCFEFPMLLLIYPAYTYFGPQRSLDLQGNLVDGLQCLFLGTNTFPDDRCQNAWWIALLFNFLSMIRMALGIALIRYSSANLCFFSNAITVPLSQVLFSMPWLMGKDATGLTIFTVAGLVPLISGVLICGSFENSPQITATPDGQPASAPPPIQEPLLDDNPPPGVDDRPEDLYDDSVQARDALLAWHDYINEYFLYSRERDPDYQIMAGMRVPQEGEGIQ</sequence>
<gene>
    <name evidence="9" type="ORF">PAPYR_1182</name>
</gene>
<name>A0ABQ8UWS3_9EUKA</name>
<evidence type="ECO:0000256" key="6">
    <source>
        <dbReference type="ARBA" id="ARBA00023136"/>
    </source>
</evidence>
<feature type="transmembrane region" description="Helical" evidence="8">
    <location>
        <begin position="117"/>
        <end position="137"/>
    </location>
</feature>
<evidence type="ECO:0000256" key="4">
    <source>
        <dbReference type="ARBA" id="ARBA00022692"/>
    </source>
</evidence>
<feature type="transmembrane region" description="Helical" evidence="8">
    <location>
        <begin position="52"/>
        <end position="72"/>
    </location>
</feature>
<evidence type="ECO:0000256" key="5">
    <source>
        <dbReference type="ARBA" id="ARBA00022989"/>
    </source>
</evidence>
<evidence type="ECO:0000313" key="9">
    <source>
        <dbReference type="EMBL" id="KAJ4462020.1"/>
    </source>
</evidence>
<dbReference type="Proteomes" id="UP001141327">
    <property type="component" value="Unassembled WGS sequence"/>
</dbReference>
<evidence type="ECO:0000256" key="7">
    <source>
        <dbReference type="SAM" id="MobiDB-lite"/>
    </source>
</evidence>
<keyword evidence="4 8" id="KW-0812">Transmembrane</keyword>
<evidence type="ECO:0000256" key="2">
    <source>
        <dbReference type="ARBA" id="ARBA00006690"/>
    </source>
</evidence>
<feature type="region of interest" description="Disordered" evidence="7">
    <location>
        <begin position="391"/>
        <end position="425"/>
    </location>
</feature>
<dbReference type="PANTHER" id="PTHR31326:SF1">
    <property type="entry name" value="PROTEIN CLT2, CHLOROPLASTIC"/>
    <property type="match status" value="1"/>
</dbReference>